<dbReference type="InterPro" id="IPR005467">
    <property type="entry name" value="His_kinase_dom"/>
</dbReference>
<gene>
    <name evidence="16" type="ORF">GCM10007096_11280</name>
</gene>
<dbReference type="SUPFAM" id="SSF55874">
    <property type="entry name" value="ATPase domain of HSP90 chaperone/DNA topoisomerase II/histidine kinase"/>
    <property type="match status" value="1"/>
</dbReference>
<dbReference type="InterPro" id="IPR003594">
    <property type="entry name" value="HATPase_dom"/>
</dbReference>
<evidence type="ECO:0000256" key="4">
    <source>
        <dbReference type="ARBA" id="ARBA00022475"/>
    </source>
</evidence>
<keyword evidence="8" id="KW-0418">Kinase</keyword>
<dbReference type="AlphaFoldDB" id="A0A8J3ELA5"/>
<keyword evidence="10" id="KW-0902">Two-component regulatory system</keyword>
<dbReference type="Pfam" id="PF02518">
    <property type="entry name" value="HATPase_c"/>
    <property type="match status" value="1"/>
</dbReference>
<keyword evidence="4" id="KW-1003">Cell membrane</keyword>
<evidence type="ECO:0000256" key="8">
    <source>
        <dbReference type="ARBA" id="ARBA00022777"/>
    </source>
</evidence>
<evidence type="ECO:0000256" key="1">
    <source>
        <dbReference type="ARBA" id="ARBA00000085"/>
    </source>
</evidence>
<keyword evidence="5" id="KW-0597">Phosphoprotein</keyword>
<dbReference type="EMBL" id="BMFV01000006">
    <property type="protein sequence ID" value="GGH78207.1"/>
    <property type="molecule type" value="Genomic_DNA"/>
</dbReference>
<dbReference type="GO" id="GO:0005886">
    <property type="term" value="C:plasma membrane"/>
    <property type="evidence" value="ECO:0007669"/>
    <property type="project" value="UniProtKB-SubCell"/>
</dbReference>
<keyword evidence="13" id="KW-1133">Transmembrane helix</keyword>
<proteinExistence type="predicted"/>
<keyword evidence="9" id="KW-0067">ATP-binding</keyword>
<evidence type="ECO:0000256" key="13">
    <source>
        <dbReference type="SAM" id="Phobius"/>
    </source>
</evidence>
<evidence type="ECO:0000256" key="9">
    <source>
        <dbReference type="ARBA" id="ARBA00022840"/>
    </source>
</evidence>
<dbReference type="GO" id="GO:0000155">
    <property type="term" value="F:phosphorelay sensor kinase activity"/>
    <property type="evidence" value="ECO:0007669"/>
    <property type="project" value="InterPro"/>
</dbReference>
<dbReference type="SMART" id="SM00387">
    <property type="entry name" value="HATPase_c"/>
    <property type="match status" value="1"/>
</dbReference>
<organism evidence="16 17">
    <name type="scientific">Pullulanibacillus pueri</name>
    <dbReference type="NCBI Taxonomy" id="1437324"/>
    <lineage>
        <taxon>Bacteria</taxon>
        <taxon>Bacillati</taxon>
        <taxon>Bacillota</taxon>
        <taxon>Bacilli</taxon>
        <taxon>Bacillales</taxon>
        <taxon>Sporolactobacillaceae</taxon>
        <taxon>Pullulanibacillus</taxon>
    </lineage>
</organism>
<feature type="coiled-coil region" evidence="12">
    <location>
        <begin position="240"/>
        <end position="270"/>
    </location>
</feature>
<protein>
    <recommendedName>
        <fullName evidence="3">histidine kinase</fullName>
        <ecNumber evidence="3">2.7.13.3</ecNumber>
    </recommendedName>
</protein>
<evidence type="ECO:0000259" key="15">
    <source>
        <dbReference type="PROSITE" id="PS50885"/>
    </source>
</evidence>
<comment type="subcellular location">
    <subcellularLocation>
        <location evidence="2">Cell membrane</location>
        <topology evidence="2">Multi-pass membrane protein</topology>
    </subcellularLocation>
</comment>
<comment type="caution">
    <text evidence="16">The sequence shown here is derived from an EMBL/GenBank/DDBJ whole genome shotgun (WGS) entry which is preliminary data.</text>
</comment>
<dbReference type="EC" id="2.7.13.3" evidence="3"/>
<dbReference type="PANTHER" id="PTHR34220:SF7">
    <property type="entry name" value="SENSOR HISTIDINE KINASE YPDA"/>
    <property type="match status" value="1"/>
</dbReference>
<dbReference type="GO" id="GO:0005524">
    <property type="term" value="F:ATP binding"/>
    <property type="evidence" value="ECO:0007669"/>
    <property type="project" value="UniProtKB-KW"/>
</dbReference>
<dbReference type="Pfam" id="PF00672">
    <property type="entry name" value="HAMP"/>
    <property type="match status" value="1"/>
</dbReference>
<evidence type="ECO:0000256" key="11">
    <source>
        <dbReference type="ARBA" id="ARBA00023136"/>
    </source>
</evidence>
<dbReference type="RefSeq" id="WP_188496422.1">
    <property type="nucleotide sequence ID" value="NZ_BMFV01000006.1"/>
</dbReference>
<dbReference type="PROSITE" id="PS50109">
    <property type="entry name" value="HIS_KIN"/>
    <property type="match status" value="1"/>
</dbReference>
<feature type="domain" description="HAMP" evidence="15">
    <location>
        <begin position="199"/>
        <end position="252"/>
    </location>
</feature>
<reference evidence="16" key="1">
    <citation type="journal article" date="2014" name="Int. J. Syst. Evol. Microbiol.">
        <title>Complete genome sequence of Corynebacterium casei LMG S-19264T (=DSM 44701T), isolated from a smear-ripened cheese.</title>
        <authorList>
            <consortium name="US DOE Joint Genome Institute (JGI-PGF)"/>
            <person name="Walter F."/>
            <person name="Albersmeier A."/>
            <person name="Kalinowski J."/>
            <person name="Ruckert C."/>
        </authorList>
    </citation>
    <scope>NUCLEOTIDE SEQUENCE</scope>
    <source>
        <strain evidence="16">CGMCC 1.12777</strain>
    </source>
</reference>
<dbReference type="PANTHER" id="PTHR34220">
    <property type="entry name" value="SENSOR HISTIDINE KINASE YPDA"/>
    <property type="match status" value="1"/>
</dbReference>
<reference evidence="16" key="2">
    <citation type="submission" date="2020-09" db="EMBL/GenBank/DDBJ databases">
        <authorList>
            <person name="Sun Q."/>
            <person name="Zhou Y."/>
        </authorList>
    </citation>
    <scope>NUCLEOTIDE SEQUENCE</scope>
    <source>
        <strain evidence="16">CGMCC 1.12777</strain>
    </source>
</reference>
<evidence type="ECO:0000256" key="7">
    <source>
        <dbReference type="ARBA" id="ARBA00022741"/>
    </source>
</evidence>
<evidence type="ECO:0000256" key="6">
    <source>
        <dbReference type="ARBA" id="ARBA00022679"/>
    </source>
</evidence>
<evidence type="ECO:0000256" key="2">
    <source>
        <dbReference type="ARBA" id="ARBA00004651"/>
    </source>
</evidence>
<evidence type="ECO:0000313" key="17">
    <source>
        <dbReference type="Proteomes" id="UP000656813"/>
    </source>
</evidence>
<name>A0A8J3ELA5_9BACL</name>
<dbReference type="InterPro" id="IPR036890">
    <property type="entry name" value="HATPase_C_sf"/>
</dbReference>
<evidence type="ECO:0000259" key="14">
    <source>
        <dbReference type="PROSITE" id="PS50109"/>
    </source>
</evidence>
<keyword evidence="13" id="KW-0812">Transmembrane</keyword>
<evidence type="ECO:0000256" key="12">
    <source>
        <dbReference type="SAM" id="Coils"/>
    </source>
</evidence>
<dbReference type="Gene3D" id="6.10.340.10">
    <property type="match status" value="1"/>
</dbReference>
<dbReference type="InterPro" id="IPR010559">
    <property type="entry name" value="Sig_transdc_His_kin_internal"/>
</dbReference>
<feature type="domain" description="Histidine kinase" evidence="14">
    <location>
        <begin position="366"/>
        <end position="477"/>
    </location>
</feature>
<dbReference type="SUPFAM" id="SSF158472">
    <property type="entry name" value="HAMP domain-like"/>
    <property type="match status" value="1"/>
</dbReference>
<dbReference type="Proteomes" id="UP000656813">
    <property type="component" value="Unassembled WGS sequence"/>
</dbReference>
<feature type="transmembrane region" description="Helical" evidence="13">
    <location>
        <begin position="7"/>
        <end position="27"/>
    </location>
</feature>
<evidence type="ECO:0000256" key="3">
    <source>
        <dbReference type="ARBA" id="ARBA00012438"/>
    </source>
</evidence>
<dbReference type="PROSITE" id="PS50885">
    <property type="entry name" value="HAMP"/>
    <property type="match status" value="1"/>
</dbReference>
<evidence type="ECO:0000256" key="5">
    <source>
        <dbReference type="ARBA" id="ARBA00022553"/>
    </source>
</evidence>
<dbReference type="InterPro" id="IPR003660">
    <property type="entry name" value="HAMP_dom"/>
</dbReference>
<keyword evidence="7" id="KW-0547">Nucleotide-binding</keyword>
<dbReference type="SMART" id="SM00304">
    <property type="entry name" value="HAMP"/>
    <property type="match status" value="1"/>
</dbReference>
<evidence type="ECO:0000256" key="10">
    <source>
        <dbReference type="ARBA" id="ARBA00023012"/>
    </source>
</evidence>
<dbReference type="InterPro" id="IPR050640">
    <property type="entry name" value="Bact_2-comp_sensor_kinase"/>
</dbReference>
<keyword evidence="17" id="KW-1185">Reference proteome</keyword>
<feature type="transmembrane region" description="Helical" evidence="13">
    <location>
        <begin position="174"/>
        <end position="197"/>
    </location>
</feature>
<dbReference type="Gene3D" id="3.30.565.10">
    <property type="entry name" value="Histidine kinase-like ATPase, C-terminal domain"/>
    <property type="match status" value="1"/>
</dbReference>
<accession>A0A8J3ELA5</accession>
<comment type="catalytic activity">
    <reaction evidence="1">
        <text>ATP + protein L-histidine = ADP + protein N-phospho-L-histidine.</text>
        <dbReference type="EC" id="2.7.13.3"/>
    </reaction>
</comment>
<evidence type="ECO:0000313" key="16">
    <source>
        <dbReference type="EMBL" id="GGH78207.1"/>
    </source>
</evidence>
<sequence length="489" mass="56380">MIRIRTKLMIFFLIVIFLMNAVAYFLFQNGQKSIEQYDDFLMRYYLLNDISQKANSVYETLNDYMVEHDPKYYADYLVARKTLGEDQEKLSVVIKEQANQLVVDNYINMITSFLDESGIVSDAFQKQNIDVYSEHLSEVLKIKQYILNTTLTLINGELTQYKGLYHDLDKKNTYFQSMGIFMFIATILLAILFALWFSRGITRPIGRLTRAAQEISKGKMDGPPVVANTRDEMRFLARTFNDMRGNIKNLIEEIEKKSQLDQLLKEMELKNLQSQINPHFLFNVLNVISKTAYLEGADRTSDLITSTASMLRHNLRNLDRPTTLKKEVEIIQDYFFIQKARFGERVSFEMDIDPACLEFPVPNLILQPIIENAFTHGVESREEGAVIRLVVHDNEDNIIISIMDNGEGIDAETKARLLRLEETPPHTGSGSHSRSTGLGFINVMKRLQLFYRKTDIFTIKTERGRGTTIQLRLPKQESQENRVSAVSLA</sequence>
<keyword evidence="11 13" id="KW-0472">Membrane</keyword>
<dbReference type="Pfam" id="PF06580">
    <property type="entry name" value="His_kinase"/>
    <property type="match status" value="1"/>
</dbReference>
<keyword evidence="6" id="KW-0808">Transferase</keyword>
<keyword evidence="12" id="KW-0175">Coiled coil</keyword>
<dbReference type="CDD" id="cd06225">
    <property type="entry name" value="HAMP"/>
    <property type="match status" value="1"/>
</dbReference>